<organism evidence="1 2">
    <name type="scientific">Heterodera trifolii</name>
    <dbReference type="NCBI Taxonomy" id="157864"/>
    <lineage>
        <taxon>Eukaryota</taxon>
        <taxon>Metazoa</taxon>
        <taxon>Ecdysozoa</taxon>
        <taxon>Nematoda</taxon>
        <taxon>Chromadorea</taxon>
        <taxon>Rhabditida</taxon>
        <taxon>Tylenchina</taxon>
        <taxon>Tylenchomorpha</taxon>
        <taxon>Tylenchoidea</taxon>
        <taxon>Heteroderidae</taxon>
        <taxon>Heteroderinae</taxon>
        <taxon>Heterodera</taxon>
    </lineage>
</organism>
<proteinExistence type="predicted"/>
<dbReference type="EMBL" id="JBICBT010001056">
    <property type="protein sequence ID" value="KAL3085644.1"/>
    <property type="molecule type" value="Genomic_DNA"/>
</dbReference>
<protein>
    <submittedName>
        <fullName evidence="1">Uncharacterized protein</fullName>
    </submittedName>
</protein>
<comment type="caution">
    <text evidence="1">The sequence shown here is derived from an EMBL/GenBank/DDBJ whole genome shotgun (WGS) entry which is preliminary data.</text>
</comment>
<keyword evidence="2" id="KW-1185">Reference proteome</keyword>
<name>A0ABD2J0L8_9BILA</name>
<dbReference type="AlphaFoldDB" id="A0ABD2J0L8"/>
<accession>A0ABD2J0L8</accession>
<evidence type="ECO:0000313" key="1">
    <source>
        <dbReference type="EMBL" id="KAL3085644.1"/>
    </source>
</evidence>
<reference evidence="1 2" key="1">
    <citation type="submission" date="2024-10" db="EMBL/GenBank/DDBJ databases">
        <authorList>
            <person name="Kim D."/>
        </authorList>
    </citation>
    <scope>NUCLEOTIDE SEQUENCE [LARGE SCALE GENOMIC DNA]</scope>
    <source>
        <strain evidence="1">BH-2024</strain>
    </source>
</reference>
<evidence type="ECO:0000313" key="2">
    <source>
        <dbReference type="Proteomes" id="UP001620626"/>
    </source>
</evidence>
<gene>
    <name evidence="1" type="ORF">niasHT_037385</name>
</gene>
<dbReference type="Proteomes" id="UP001620626">
    <property type="component" value="Unassembled WGS sequence"/>
</dbReference>
<sequence>MSFSCNSTIDEFTTDQRTFENVIPPADEQLQWLSTEMECEQKMPSQNENVVSDDVHKKEMPKSHDLAKFFKRLSRIENSTDAHLSDGQGRKQQEKAENRRAMLGPALFKIRFPLISKEEFSTKIFPLGVLTSDEVISIYQFHCHSNDYYVPMTQCHSRFMDAILIEKRGH</sequence>